<dbReference type="PANTHER" id="PTHR15034:SF5">
    <property type="entry name" value="DEATH DOMAIN-CONTAINING PROTEIN CRADD"/>
    <property type="match status" value="1"/>
</dbReference>
<dbReference type="CDD" id="cd01670">
    <property type="entry name" value="Death"/>
    <property type="match status" value="1"/>
</dbReference>
<dbReference type="SUPFAM" id="SSF47986">
    <property type="entry name" value="DEATH domain"/>
    <property type="match status" value="4"/>
</dbReference>
<dbReference type="CDD" id="cd01671">
    <property type="entry name" value="CARD"/>
    <property type="match status" value="2"/>
</dbReference>
<organism evidence="2">
    <name type="scientific">Magallana gigas</name>
    <name type="common">Pacific oyster</name>
    <name type="synonym">Crassostrea gigas</name>
    <dbReference type="NCBI Taxonomy" id="29159"/>
    <lineage>
        <taxon>Eukaryota</taxon>
        <taxon>Metazoa</taxon>
        <taxon>Spiralia</taxon>
        <taxon>Lophotrochozoa</taxon>
        <taxon>Mollusca</taxon>
        <taxon>Bivalvia</taxon>
        <taxon>Autobranchia</taxon>
        <taxon>Pteriomorphia</taxon>
        <taxon>Ostreida</taxon>
        <taxon>Ostreoidea</taxon>
        <taxon>Ostreidae</taxon>
        <taxon>Magallana</taxon>
    </lineage>
</organism>
<dbReference type="AlphaFoldDB" id="K1Q2N1"/>
<dbReference type="Gene3D" id="1.10.533.10">
    <property type="entry name" value="Death Domain, Fas"/>
    <property type="match status" value="4"/>
</dbReference>
<accession>K1Q2N1</accession>
<dbReference type="PANTHER" id="PTHR15034">
    <property type="entry name" value="DEATH DOMAIN-CONTAINING PROTEIN CRADD"/>
    <property type="match status" value="1"/>
</dbReference>
<proteinExistence type="predicted"/>
<dbReference type="InterPro" id="IPR037939">
    <property type="entry name" value="CRADD"/>
</dbReference>
<dbReference type="HOGENOM" id="CLU_323726_0_0_1"/>
<evidence type="ECO:0000256" key="1">
    <source>
        <dbReference type="SAM" id="MobiDB-lite"/>
    </source>
</evidence>
<sequence>MSEYCYLACSKAEIFLAEGIKERLYTVHGHYDTIISSATDDHISYQTRRTQILDCKVFIAIITPEFVKCDIYLYELSLALDLKRKIIVIQHDTVQELPAPFPNLQSVRWCNNSGFLAEKVHQILKDQNREFLLEDCFFDNDALKRFIWKFEETKIGEQLSQHVTSGEYVSSELQLRDIQTTLITLCEGINKIQETSQPRRKVSRRQFPRDIRRVARRYQDVIAYPLIRQFGRYLDLEEDELDEIEQFSEYGTKEAFWQTIRFWLEKTDSSELTVGTIIKALKECDVNLKGKQMSNAHRKVLKSKLACLVENIQTEPLIPSLMSSNVLCDVTKAYVTAPKTRDQRINRLVDVLMTKEKGLLVFCEVLRTTGYQFVADEILAGVEHDPIVGKPVAVLRPRSMSSATASDPELYVKQIIDEHRLSKASSTSSVFSRRDSTSSTKIATIAPSKIEILEAASFDLEAWFKITAHALPKGSLWVKYEPDWAKGREDMLRTRDIGWTDGQQTDRLITIGRPQSGADIHLYELSLALDLGRKILVLQQDLVQELPSPFPVLRFVRWHQDLFILANTVFQILQEKDKEFLVSNYSFDNDALKRFIWKFEETQIGQQLYPHVKSGEYASSELQLNDIQTTLVTLCEGINKIQDSPALRRKVSRRQFPSDIRRVARRYQDVIAYPIIRQFGRYLDLEEDELNEVERFSEYGTKEAFWQAIRFWLEKRDSSELTVGTIIKALMECDVNLKGKQMSAAHRKVLRSKLTYLVENIQTEPLIPSLVSKNVLCDVTKAYVTAPKTRDQQINRLVDVLMTKDDGLFVFCEILRNSGFQFVAHEIEDDVSKMQTVQKPIETTRPQSRSVSSECEAFVKLWNRLSASSNSSSLPSRHNSKSSTKITTVAHNS</sequence>
<dbReference type="EMBL" id="JH816746">
    <property type="protein sequence ID" value="EKC25629.1"/>
    <property type="molecule type" value="Genomic_DNA"/>
</dbReference>
<dbReference type="GO" id="GO:0002020">
    <property type="term" value="F:protease binding"/>
    <property type="evidence" value="ECO:0007669"/>
    <property type="project" value="InterPro"/>
</dbReference>
<dbReference type="InterPro" id="IPR000488">
    <property type="entry name" value="Death_dom"/>
</dbReference>
<dbReference type="SUPFAM" id="SSF52200">
    <property type="entry name" value="Toll/Interleukin receptor TIR domain"/>
    <property type="match status" value="1"/>
</dbReference>
<dbReference type="InterPro" id="IPR001315">
    <property type="entry name" value="CARD"/>
</dbReference>
<dbReference type="InterPro" id="IPR035897">
    <property type="entry name" value="Toll_tir_struct_dom_sf"/>
</dbReference>
<dbReference type="PROSITE" id="PS50017">
    <property type="entry name" value="DEATH_DOMAIN"/>
    <property type="match status" value="2"/>
</dbReference>
<feature type="compositionally biased region" description="Polar residues" evidence="1">
    <location>
        <begin position="884"/>
        <end position="893"/>
    </location>
</feature>
<feature type="region of interest" description="Disordered" evidence="1">
    <location>
        <begin position="868"/>
        <end position="893"/>
    </location>
</feature>
<dbReference type="GO" id="GO:0007165">
    <property type="term" value="P:signal transduction"/>
    <property type="evidence" value="ECO:0007669"/>
    <property type="project" value="InterPro"/>
</dbReference>
<evidence type="ECO:0008006" key="3">
    <source>
        <dbReference type="Google" id="ProtNLM"/>
    </source>
</evidence>
<dbReference type="Pfam" id="PF00619">
    <property type="entry name" value="CARD"/>
    <property type="match status" value="1"/>
</dbReference>
<evidence type="ECO:0000313" key="2">
    <source>
        <dbReference type="EMBL" id="EKC25629.1"/>
    </source>
</evidence>
<dbReference type="GO" id="GO:0070513">
    <property type="term" value="F:death domain binding"/>
    <property type="evidence" value="ECO:0007669"/>
    <property type="project" value="InterPro"/>
</dbReference>
<name>K1Q2N1_MAGGI</name>
<dbReference type="GO" id="GO:0042981">
    <property type="term" value="P:regulation of apoptotic process"/>
    <property type="evidence" value="ECO:0007669"/>
    <property type="project" value="InterPro"/>
</dbReference>
<dbReference type="InterPro" id="IPR011029">
    <property type="entry name" value="DEATH-like_dom_sf"/>
</dbReference>
<reference evidence="2" key="1">
    <citation type="journal article" date="2012" name="Nature">
        <title>The oyster genome reveals stress adaptation and complexity of shell formation.</title>
        <authorList>
            <person name="Zhang G."/>
            <person name="Fang X."/>
            <person name="Guo X."/>
            <person name="Li L."/>
            <person name="Luo R."/>
            <person name="Xu F."/>
            <person name="Yang P."/>
            <person name="Zhang L."/>
            <person name="Wang X."/>
            <person name="Qi H."/>
            <person name="Xiong Z."/>
            <person name="Que H."/>
            <person name="Xie Y."/>
            <person name="Holland P.W."/>
            <person name="Paps J."/>
            <person name="Zhu Y."/>
            <person name="Wu F."/>
            <person name="Chen Y."/>
            <person name="Wang J."/>
            <person name="Peng C."/>
            <person name="Meng J."/>
            <person name="Yang L."/>
            <person name="Liu J."/>
            <person name="Wen B."/>
            <person name="Zhang N."/>
            <person name="Huang Z."/>
            <person name="Zhu Q."/>
            <person name="Feng Y."/>
            <person name="Mount A."/>
            <person name="Hedgecock D."/>
            <person name="Xu Z."/>
            <person name="Liu Y."/>
            <person name="Domazet-Loso T."/>
            <person name="Du Y."/>
            <person name="Sun X."/>
            <person name="Zhang S."/>
            <person name="Liu B."/>
            <person name="Cheng P."/>
            <person name="Jiang X."/>
            <person name="Li J."/>
            <person name="Fan D."/>
            <person name="Wang W."/>
            <person name="Fu W."/>
            <person name="Wang T."/>
            <person name="Wang B."/>
            <person name="Zhang J."/>
            <person name="Peng Z."/>
            <person name="Li Y."/>
            <person name="Li N."/>
            <person name="Wang J."/>
            <person name="Chen M."/>
            <person name="He Y."/>
            <person name="Tan F."/>
            <person name="Song X."/>
            <person name="Zheng Q."/>
            <person name="Huang R."/>
            <person name="Yang H."/>
            <person name="Du X."/>
            <person name="Chen L."/>
            <person name="Yang M."/>
            <person name="Gaffney P.M."/>
            <person name="Wang S."/>
            <person name="Luo L."/>
            <person name="She Z."/>
            <person name="Ming Y."/>
            <person name="Huang W."/>
            <person name="Zhang S."/>
            <person name="Huang B."/>
            <person name="Zhang Y."/>
            <person name="Qu T."/>
            <person name="Ni P."/>
            <person name="Miao G."/>
            <person name="Wang J."/>
            <person name="Wang Q."/>
            <person name="Steinberg C.E."/>
            <person name="Wang H."/>
            <person name="Li N."/>
            <person name="Qian L."/>
            <person name="Zhang G."/>
            <person name="Li Y."/>
            <person name="Yang H."/>
            <person name="Liu X."/>
            <person name="Wang J."/>
            <person name="Yin Y."/>
            <person name="Wang J."/>
        </authorList>
    </citation>
    <scope>NUCLEOTIDE SEQUENCE [LARGE SCALE GENOMIC DNA]</scope>
    <source>
        <strain evidence="2">05x7-T-G4-1.051#20</strain>
    </source>
</reference>
<protein>
    <recommendedName>
        <fullName evidence="3">Death domain-containing protein</fullName>
    </recommendedName>
</protein>
<gene>
    <name evidence="2" type="ORF">CGI_10013581</name>
</gene>
<feature type="compositionally biased region" description="Low complexity" evidence="1">
    <location>
        <begin position="868"/>
        <end position="883"/>
    </location>
</feature>
<dbReference type="InParanoid" id="K1Q2N1"/>
<dbReference type="Pfam" id="PF00531">
    <property type="entry name" value="Death"/>
    <property type="match status" value="1"/>
</dbReference>
<dbReference type="PROSITE" id="PS50209">
    <property type="entry name" value="CARD"/>
    <property type="match status" value="2"/>
</dbReference>